<dbReference type="Pfam" id="PF02333">
    <property type="entry name" value="Phytase"/>
    <property type="match status" value="1"/>
</dbReference>
<sequence>MRKLTILLAITIGLAAGCRHKAGTLTTETSIASEKMDGRLEAIEDSAKKANALQLQSQITRVVHPSGQTQAVDQESGVDAADDPAIWYNADNPGESRILGTDKQAGLGLYDLKGKLVFFHPTGRVNNVDLRYNFPMGNEKIALAAATERNANALVLYRVTADSLIALQKSPVPLDSAIIDDAYGCCMYYSAVKNRYYAFVGGKNGQVQQWLISNANDQIEASVVRQITFASQCEGMVADDEEGILYVAEEGHGIWKLSAEEDADNSRVLLANSDSLNTNIAYDLEGLDIFYAGENKGYLIASVQGNFSYAIFEKEKDNRYLGNFIIKASETIDGVEETDGLAVTNLALGAAYPSGMLVVQDGFNTEGDSDQPQNFKLLDWNAIAKQYNEPLKVAPSHIWWE</sequence>
<dbReference type="AlphaFoldDB" id="A0A941F9W6"/>
<comment type="caution">
    <text evidence="2">The sequence shown here is derived from an EMBL/GenBank/DDBJ whole genome shotgun (WGS) entry which is preliminary data.</text>
</comment>
<reference evidence="2" key="2">
    <citation type="submission" date="2021-04" db="EMBL/GenBank/DDBJ databases">
        <authorList>
            <person name="Zhang T."/>
            <person name="Zhang Y."/>
            <person name="Lu D."/>
            <person name="Zuo D."/>
            <person name="Du Z."/>
        </authorList>
    </citation>
    <scope>NUCLEOTIDE SEQUENCE</scope>
    <source>
        <strain evidence="2">JR1</strain>
    </source>
</reference>
<dbReference type="EMBL" id="JAGTAR010000040">
    <property type="protein sequence ID" value="MBR8537814.1"/>
    <property type="molecule type" value="Genomic_DNA"/>
</dbReference>
<evidence type="ECO:0000313" key="2">
    <source>
        <dbReference type="EMBL" id="MBR8537814.1"/>
    </source>
</evidence>
<dbReference type="PROSITE" id="PS51662">
    <property type="entry name" value="BP_PHYTASE"/>
    <property type="match status" value="1"/>
</dbReference>
<dbReference type="InterPro" id="IPR011042">
    <property type="entry name" value="6-blade_b-propeller_TolB-like"/>
</dbReference>
<accession>A0A941F9W6</accession>
<name>A0A941F9W6_9BACT</name>
<gene>
    <name evidence="2" type="ORF">KDU71_19740</name>
</gene>
<feature type="domain" description="BPP" evidence="1">
    <location>
        <begin position="53"/>
        <end position="387"/>
    </location>
</feature>
<proteinExistence type="predicted"/>
<evidence type="ECO:0000313" key="3">
    <source>
        <dbReference type="Proteomes" id="UP000679220"/>
    </source>
</evidence>
<dbReference type="Proteomes" id="UP000679220">
    <property type="component" value="Unassembled WGS sequence"/>
</dbReference>
<dbReference type="Gene3D" id="2.120.10.30">
    <property type="entry name" value="TolB, C-terminal domain"/>
    <property type="match status" value="1"/>
</dbReference>
<dbReference type="PROSITE" id="PS51257">
    <property type="entry name" value="PROKAR_LIPOPROTEIN"/>
    <property type="match status" value="1"/>
</dbReference>
<protein>
    <submittedName>
        <fullName evidence="2">Phytase</fullName>
    </submittedName>
</protein>
<dbReference type="RefSeq" id="WP_212192835.1">
    <property type="nucleotide sequence ID" value="NZ_JAGTAR010000040.1"/>
</dbReference>
<reference evidence="2" key="1">
    <citation type="journal article" date="2018" name="Int. J. Syst. Evol. Microbiol.">
        <title>Carboxylicivirga sediminis sp. nov., isolated from coastal sediment.</title>
        <authorList>
            <person name="Wang F.Q."/>
            <person name="Ren L.H."/>
            <person name="Zou R.J."/>
            <person name="Sun Y.Z."/>
            <person name="Liu X.J."/>
            <person name="Jiang F."/>
            <person name="Liu L.J."/>
        </authorList>
    </citation>
    <scope>NUCLEOTIDE SEQUENCE</scope>
    <source>
        <strain evidence="2">JR1</strain>
    </source>
</reference>
<keyword evidence="3" id="KW-1185">Reference proteome</keyword>
<dbReference type="GO" id="GO:0016158">
    <property type="term" value="F:inositol hexakisphosphate 3-phosphatase activity"/>
    <property type="evidence" value="ECO:0007669"/>
    <property type="project" value="InterPro"/>
</dbReference>
<dbReference type="SUPFAM" id="SSF50956">
    <property type="entry name" value="Thermostable phytase (3-phytase)"/>
    <property type="match status" value="1"/>
</dbReference>
<dbReference type="InterPro" id="IPR003431">
    <property type="entry name" value="B-propeller_Phytase"/>
</dbReference>
<organism evidence="2 3">
    <name type="scientific">Carboxylicivirga sediminis</name>
    <dbReference type="NCBI Taxonomy" id="2006564"/>
    <lineage>
        <taxon>Bacteria</taxon>
        <taxon>Pseudomonadati</taxon>
        <taxon>Bacteroidota</taxon>
        <taxon>Bacteroidia</taxon>
        <taxon>Marinilabiliales</taxon>
        <taxon>Marinilabiliaceae</taxon>
        <taxon>Carboxylicivirga</taxon>
    </lineage>
</organism>
<evidence type="ECO:0000259" key="1">
    <source>
        <dbReference type="PROSITE" id="PS51662"/>
    </source>
</evidence>